<evidence type="ECO:0008006" key="4">
    <source>
        <dbReference type="Google" id="ProtNLM"/>
    </source>
</evidence>
<dbReference type="EMBL" id="LGTK01000012">
    <property type="protein sequence ID" value="KPH76694.1"/>
    <property type="molecule type" value="Genomic_DNA"/>
</dbReference>
<gene>
    <name evidence="2" type="ORF">AFL42_05360</name>
</gene>
<evidence type="ECO:0000313" key="2">
    <source>
        <dbReference type="EMBL" id="KPH76694.1"/>
    </source>
</evidence>
<dbReference type="Gene3D" id="1.20.58.300">
    <property type="entry name" value="FlgN-like"/>
    <property type="match status" value="1"/>
</dbReference>
<dbReference type="SUPFAM" id="SSF140566">
    <property type="entry name" value="FlgN-like"/>
    <property type="match status" value="1"/>
</dbReference>
<dbReference type="Pfam" id="PF05130">
    <property type="entry name" value="FlgN"/>
    <property type="match status" value="1"/>
</dbReference>
<name>A0ABR5ML56_9BACI</name>
<protein>
    <recommendedName>
        <fullName evidence="4">Flagellar protein FlgN</fullName>
    </recommendedName>
</protein>
<sequence length="163" mass="18746">MSVKPIIQSLGKLLEIHKGLLAISEQKTELVKAGTIDKLQQLLVKERKQIRLLEQMEGKRQQEVEEWLTAQGLPTKDATITTILEHLENETEKVEITNVSEQLTNYIMKLKQQESLNQTLINQSLEFVQLSLDLLNPSISNLNYGKQKQEKKSYNRSIFDSQV</sequence>
<keyword evidence="3" id="KW-1185">Reference proteome</keyword>
<dbReference type="InterPro" id="IPR007809">
    <property type="entry name" value="FlgN-like"/>
</dbReference>
<dbReference type="InterPro" id="IPR036679">
    <property type="entry name" value="FlgN-like_sf"/>
</dbReference>
<comment type="caution">
    <text evidence="2">The sequence shown here is derived from an EMBL/GenBank/DDBJ whole genome shotgun (WGS) entry which is preliminary data.</text>
</comment>
<dbReference type="Proteomes" id="UP000037854">
    <property type="component" value="Unassembled WGS sequence"/>
</dbReference>
<proteinExistence type="predicted"/>
<evidence type="ECO:0000256" key="1">
    <source>
        <dbReference type="ARBA" id="ARBA00022795"/>
    </source>
</evidence>
<dbReference type="RefSeq" id="WP_047184755.1">
    <property type="nucleotide sequence ID" value="NZ_JAHHXM010000006.1"/>
</dbReference>
<organism evidence="2 3">
    <name type="scientific">Oceanobacillus caeni</name>
    <dbReference type="NCBI Taxonomy" id="405946"/>
    <lineage>
        <taxon>Bacteria</taxon>
        <taxon>Bacillati</taxon>
        <taxon>Bacillota</taxon>
        <taxon>Bacilli</taxon>
        <taxon>Bacillales</taxon>
        <taxon>Bacillaceae</taxon>
        <taxon>Oceanobacillus</taxon>
    </lineage>
</organism>
<keyword evidence="1" id="KW-1005">Bacterial flagellum biogenesis</keyword>
<accession>A0ABR5ML56</accession>
<evidence type="ECO:0000313" key="3">
    <source>
        <dbReference type="Proteomes" id="UP000037854"/>
    </source>
</evidence>
<reference evidence="2 3" key="1">
    <citation type="submission" date="2015-07" db="EMBL/GenBank/DDBJ databases">
        <title>High-quality draft genome sequence of Oceanobacillus caeni HM6, a bacillus isolated from a human feces.</title>
        <authorList>
            <person name="Kumar J."/>
            <person name="Verma M.K."/>
            <person name="Pandey R."/>
            <person name="Bhambi M."/>
            <person name="Chauhan N."/>
        </authorList>
    </citation>
    <scope>NUCLEOTIDE SEQUENCE [LARGE SCALE GENOMIC DNA]</scope>
    <source>
        <strain evidence="2 3">HM6</strain>
    </source>
</reference>